<evidence type="ECO:0000313" key="1">
    <source>
        <dbReference type="EMBL" id="NPT59134.1"/>
    </source>
</evidence>
<keyword evidence="2" id="KW-1185">Reference proteome</keyword>
<dbReference type="InterPro" id="IPR019701">
    <property type="entry name" value="Phage_P22_NinX"/>
</dbReference>
<dbReference type="EMBL" id="WOEZ01000185">
    <property type="protein sequence ID" value="NPT59134.1"/>
    <property type="molecule type" value="Genomic_DNA"/>
</dbReference>
<reference evidence="1 2" key="1">
    <citation type="submission" date="2019-11" db="EMBL/GenBank/DDBJ databases">
        <title>Metabolism of dissolved organic matter in forest soils.</title>
        <authorList>
            <person name="Cyle K.T."/>
            <person name="Wilhelm R.C."/>
            <person name="Martinez C.E."/>
        </authorList>
    </citation>
    <scope>NUCLEOTIDE SEQUENCE [LARGE SCALE GENOMIC DNA]</scope>
    <source>
        <strain evidence="1 2">5N</strain>
    </source>
</reference>
<dbReference type="Pfam" id="PF10765">
    <property type="entry name" value="Phage_P22_NinX"/>
    <property type="match status" value="1"/>
</dbReference>
<dbReference type="RefSeq" id="WP_172172199.1">
    <property type="nucleotide sequence ID" value="NZ_WOEZ01000185.1"/>
</dbReference>
<organism evidence="1 2">
    <name type="scientific">Paraburkholderia elongata</name>
    <dbReference type="NCBI Taxonomy" id="2675747"/>
    <lineage>
        <taxon>Bacteria</taxon>
        <taxon>Pseudomonadati</taxon>
        <taxon>Pseudomonadota</taxon>
        <taxon>Betaproteobacteria</taxon>
        <taxon>Burkholderiales</taxon>
        <taxon>Burkholderiaceae</taxon>
        <taxon>Paraburkholderia</taxon>
    </lineage>
</organism>
<sequence length="123" mass="13963">MKVADLEGLDLDYLVFKAEHPETRWTRADWETQSIPYSVAWQWGGPIIEREQITVICDDGKWEAFSYWKSGEYEDDHEYGVRMEGETALIAAMRCLVANKFGVGAFKDELPDSAIDAPQNAGD</sequence>
<evidence type="ECO:0000313" key="2">
    <source>
        <dbReference type="Proteomes" id="UP000655523"/>
    </source>
</evidence>
<dbReference type="Proteomes" id="UP000655523">
    <property type="component" value="Unassembled WGS sequence"/>
</dbReference>
<accession>A0A972NVH2</accession>
<gene>
    <name evidence="1" type="ORF">GNZ13_32385</name>
</gene>
<protein>
    <submittedName>
        <fullName evidence="1">DUF2591 domain-containing protein</fullName>
    </submittedName>
</protein>
<comment type="caution">
    <text evidence="1">The sequence shown here is derived from an EMBL/GenBank/DDBJ whole genome shotgun (WGS) entry which is preliminary data.</text>
</comment>
<proteinExistence type="predicted"/>
<name>A0A972NVH2_9BURK</name>
<dbReference type="AlphaFoldDB" id="A0A972NVH2"/>